<keyword evidence="2" id="KW-1185">Reference proteome</keyword>
<protein>
    <submittedName>
        <fullName evidence="1">Uncharacterized protein</fullName>
    </submittedName>
</protein>
<dbReference type="EMBL" id="AWWV01011125">
    <property type="protein sequence ID" value="OMO74272.1"/>
    <property type="molecule type" value="Genomic_DNA"/>
</dbReference>
<sequence length="60" mass="6759">MALIKPGAPRIESMFFDFLAHELYTFLINMVFIIKGPALVPHCKLCVRFDFDLIGQDTGG</sequence>
<gene>
    <name evidence="1" type="ORF">CCACVL1_16849</name>
</gene>
<reference evidence="1 2" key="1">
    <citation type="submission" date="2013-09" db="EMBL/GenBank/DDBJ databases">
        <title>Corchorus capsularis genome sequencing.</title>
        <authorList>
            <person name="Alam M."/>
            <person name="Haque M.S."/>
            <person name="Islam M.S."/>
            <person name="Emdad E.M."/>
            <person name="Islam M.M."/>
            <person name="Ahmed B."/>
            <person name="Halim A."/>
            <person name="Hossen Q.M.M."/>
            <person name="Hossain M.Z."/>
            <person name="Ahmed R."/>
            <person name="Khan M.M."/>
            <person name="Islam R."/>
            <person name="Rashid M.M."/>
            <person name="Khan S.A."/>
            <person name="Rahman M.S."/>
            <person name="Alam M."/>
        </authorList>
    </citation>
    <scope>NUCLEOTIDE SEQUENCE [LARGE SCALE GENOMIC DNA]</scope>
    <source>
        <strain evidence="2">cv. CVL-1</strain>
        <tissue evidence="1">Whole seedling</tissue>
    </source>
</reference>
<dbReference type="Gramene" id="OMO74272">
    <property type="protein sequence ID" value="OMO74272"/>
    <property type="gene ID" value="CCACVL1_16849"/>
</dbReference>
<evidence type="ECO:0000313" key="1">
    <source>
        <dbReference type="EMBL" id="OMO74272.1"/>
    </source>
</evidence>
<accession>A0A1R3HVB0</accession>
<dbReference type="Proteomes" id="UP000188268">
    <property type="component" value="Unassembled WGS sequence"/>
</dbReference>
<comment type="caution">
    <text evidence="1">The sequence shown here is derived from an EMBL/GenBank/DDBJ whole genome shotgun (WGS) entry which is preliminary data.</text>
</comment>
<proteinExistence type="predicted"/>
<name>A0A1R3HVB0_COCAP</name>
<organism evidence="1 2">
    <name type="scientific">Corchorus capsularis</name>
    <name type="common">Jute</name>
    <dbReference type="NCBI Taxonomy" id="210143"/>
    <lineage>
        <taxon>Eukaryota</taxon>
        <taxon>Viridiplantae</taxon>
        <taxon>Streptophyta</taxon>
        <taxon>Embryophyta</taxon>
        <taxon>Tracheophyta</taxon>
        <taxon>Spermatophyta</taxon>
        <taxon>Magnoliopsida</taxon>
        <taxon>eudicotyledons</taxon>
        <taxon>Gunneridae</taxon>
        <taxon>Pentapetalae</taxon>
        <taxon>rosids</taxon>
        <taxon>malvids</taxon>
        <taxon>Malvales</taxon>
        <taxon>Malvaceae</taxon>
        <taxon>Grewioideae</taxon>
        <taxon>Apeibeae</taxon>
        <taxon>Corchorus</taxon>
    </lineage>
</organism>
<dbReference type="AlphaFoldDB" id="A0A1R3HVB0"/>
<evidence type="ECO:0000313" key="2">
    <source>
        <dbReference type="Proteomes" id="UP000188268"/>
    </source>
</evidence>